<reference evidence="1" key="2">
    <citation type="journal article" date="2022" name="New Phytol.">
        <title>Evolutionary transition to the ectomycorrhizal habit in the genomes of a hyperdiverse lineage of mushroom-forming fungi.</title>
        <authorList>
            <person name="Looney B."/>
            <person name="Miyauchi S."/>
            <person name="Morin E."/>
            <person name="Drula E."/>
            <person name="Courty P.E."/>
            <person name="Kohler A."/>
            <person name="Kuo A."/>
            <person name="LaButti K."/>
            <person name="Pangilinan J."/>
            <person name="Lipzen A."/>
            <person name="Riley R."/>
            <person name="Andreopoulos W."/>
            <person name="He G."/>
            <person name="Johnson J."/>
            <person name="Nolan M."/>
            <person name="Tritt A."/>
            <person name="Barry K.W."/>
            <person name="Grigoriev I.V."/>
            <person name="Nagy L.G."/>
            <person name="Hibbett D."/>
            <person name="Henrissat B."/>
            <person name="Matheny P.B."/>
            <person name="Labbe J."/>
            <person name="Martin F.M."/>
        </authorList>
    </citation>
    <scope>NUCLEOTIDE SEQUENCE</scope>
    <source>
        <strain evidence="1">EC-137</strain>
    </source>
</reference>
<reference evidence="1" key="1">
    <citation type="submission" date="2021-02" db="EMBL/GenBank/DDBJ databases">
        <authorList>
            <consortium name="DOE Joint Genome Institute"/>
            <person name="Ahrendt S."/>
            <person name="Looney B.P."/>
            <person name="Miyauchi S."/>
            <person name="Morin E."/>
            <person name="Drula E."/>
            <person name="Courty P.E."/>
            <person name="Chicoki N."/>
            <person name="Fauchery L."/>
            <person name="Kohler A."/>
            <person name="Kuo A."/>
            <person name="Labutti K."/>
            <person name="Pangilinan J."/>
            <person name="Lipzen A."/>
            <person name="Riley R."/>
            <person name="Andreopoulos W."/>
            <person name="He G."/>
            <person name="Johnson J."/>
            <person name="Barry K.W."/>
            <person name="Grigoriev I.V."/>
            <person name="Nagy L."/>
            <person name="Hibbett D."/>
            <person name="Henrissat B."/>
            <person name="Matheny P.B."/>
            <person name="Labbe J."/>
            <person name="Martin F."/>
        </authorList>
    </citation>
    <scope>NUCLEOTIDE SEQUENCE</scope>
    <source>
        <strain evidence="1">EC-137</strain>
    </source>
</reference>
<evidence type="ECO:0000313" key="1">
    <source>
        <dbReference type="EMBL" id="KAI0029038.1"/>
    </source>
</evidence>
<name>A0ACB8QB42_9AGAM</name>
<organism evidence="1 2">
    <name type="scientific">Vararia minispora EC-137</name>
    <dbReference type="NCBI Taxonomy" id="1314806"/>
    <lineage>
        <taxon>Eukaryota</taxon>
        <taxon>Fungi</taxon>
        <taxon>Dikarya</taxon>
        <taxon>Basidiomycota</taxon>
        <taxon>Agaricomycotina</taxon>
        <taxon>Agaricomycetes</taxon>
        <taxon>Russulales</taxon>
        <taxon>Lachnocladiaceae</taxon>
        <taxon>Vararia</taxon>
    </lineage>
</organism>
<dbReference type="Proteomes" id="UP000814128">
    <property type="component" value="Unassembled WGS sequence"/>
</dbReference>
<evidence type="ECO:0000313" key="2">
    <source>
        <dbReference type="Proteomes" id="UP000814128"/>
    </source>
</evidence>
<gene>
    <name evidence="1" type="ORF">K488DRAFT_57272</name>
</gene>
<comment type="caution">
    <text evidence="1">The sequence shown here is derived from an EMBL/GenBank/DDBJ whole genome shotgun (WGS) entry which is preliminary data.</text>
</comment>
<proteinExistence type="predicted"/>
<sequence>MSPAIALPEYKLTDTPTARSITIGAWRVTATTAPIADATQRDALQADTGLPPPEMYFASNRLEIVHAPTGWTYAFTARDALHGVRVGPSQPGDGAVKVGYADAWLRSRCAPDALGSTEPARPYDWTYTTAYGGHVADAGACIGTAWADAHGQHAIPVAELTRPDPILFYAEVPLFEDELHDNGASHLLVRIRVMPTCIFVLCRAALRVDSVLFRVHDTRLYASLSAAPPMLIRETSGWEAPYDRVGRRLPRPDDKTPLTDPNFIAKVLTELPKELTQSEGAGTGWRELGTRVEVATLVDVGALKIE</sequence>
<dbReference type="EMBL" id="MU273703">
    <property type="protein sequence ID" value="KAI0029038.1"/>
    <property type="molecule type" value="Genomic_DNA"/>
</dbReference>
<keyword evidence="2" id="KW-1185">Reference proteome</keyword>
<accession>A0ACB8QB42</accession>
<protein>
    <submittedName>
        <fullName evidence="1">Type 2A phosphatase activator TIP41</fullName>
    </submittedName>
</protein>